<dbReference type="GO" id="GO:0016020">
    <property type="term" value="C:membrane"/>
    <property type="evidence" value="ECO:0007669"/>
    <property type="project" value="InterPro"/>
</dbReference>
<proteinExistence type="predicted"/>
<evidence type="ECO:0000256" key="1">
    <source>
        <dbReference type="ARBA" id="ARBA00023002"/>
    </source>
</evidence>
<dbReference type="PROSITE" id="PS51387">
    <property type="entry name" value="FAD_PCMH"/>
    <property type="match status" value="1"/>
</dbReference>
<dbReference type="InterPro" id="IPR016167">
    <property type="entry name" value="FAD-bd_PCMH_sub1"/>
</dbReference>
<organism evidence="3 4">
    <name type="scientific">Branchiostoma lanceolatum</name>
    <name type="common">Common lancelet</name>
    <name type="synonym">Amphioxus lanceolatum</name>
    <dbReference type="NCBI Taxonomy" id="7740"/>
    <lineage>
        <taxon>Eukaryota</taxon>
        <taxon>Metazoa</taxon>
        <taxon>Chordata</taxon>
        <taxon>Cephalochordata</taxon>
        <taxon>Leptocardii</taxon>
        <taxon>Amphioxiformes</taxon>
        <taxon>Branchiostomatidae</taxon>
        <taxon>Branchiostoma</taxon>
    </lineage>
</organism>
<dbReference type="Gene3D" id="3.30.43.10">
    <property type="entry name" value="Uridine Diphospho-n-acetylenolpyruvylglucosamine Reductase, domain 2"/>
    <property type="match status" value="1"/>
</dbReference>
<keyword evidence="4" id="KW-1185">Reference proteome</keyword>
<dbReference type="InterPro" id="IPR010031">
    <property type="entry name" value="FAD_lactone_oxidase-like"/>
</dbReference>
<reference evidence="3" key="1">
    <citation type="submission" date="2022-01" db="EMBL/GenBank/DDBJ databases">
        <authorList>
            <person name="Braso-Vives M."/>
        </authorList>
    </citation>
    <scope>NUCLEOTIDE SEQUENCE</scope>
</reference>
<evidence type="ECO:0000259" key="2">
    <source>
        <dbReference type="PROSITE" id="PS51387"/>
    </source>
</evidence>
<dbReference type="PANTHER" id="PTHR43762:SF1">
    <property type="entry name" value="D-ARABINONO-1,4-LACTONE OXIDASE"/>
    <property type="match status" value="1"/>
</dbReference>
<dbReference type="Pfam" id="PF01565">
    <property type="entry name" value="FAD_binding_4"/>
    <property type="match status" value="1"/>
</dbReference>
<dbReference type="Gene3D" id="3.30.465.10">
    <property type="match status" value="1"/>
</dbReference>
<evidence type="ECO:0000313" key="4">
    <source>
        <dbReference type="Proteomes" id="UP000838412"/>
    </source>
</evidence>
<feature type="domain" description="FAD-binding PCMH-type" evidence="2">
    <location>
        <begin position="67"/>
        <end position="272"/>
    </location>
</feature>
<dbReference type="SUPFAM" id="SSF56176">
    <property type="entry name" value="FAD-binding/transporter-associated domain-like"/>
    <property type="match status" value="1"/>
</dbReference>
<dbReference type="InterPro" id="IPR007173">
    <property type="entry name" value="ALO_C"/>
</dbReference>
<dbReference type="GO" id="GO:0003885">
    <property type="term" value="F:D-arabinono-1,4-lactone oxidase activity"/>
    <property type="evidence" value="ECO:0007669"/>
    <property type="project" value="InterPro"/>
</dbReference>
<dbReference type="Proteomes" id="UP000838412">
    <property type="component" value="Chromosome 15"/>
</dbReference>
<gene>
    <name evidence="3" type="primary">Hypp7802</name>
    <name evidence="3" type="ORF">BLAG_LOCUS8799</name>
</gene>
<dbReference type="Pfam" id="PF04030">
    <property type="entry name" value="ALO"/>
    <property type="match status" value="2"/>
</dbReference>
<dbReference type="OrthoDB" id="610608at2759"/>
<accession>A0A8J9Z3K7</accession>
<keyword evidence="1" id="KW-0560">Oxidoreductase</keyword>
<dbReference type="GO" id="GO:0071949">
    <property type="term" value="F:FAD binding"/>
    <property type="evidence" value="ECO:0007669"/>
    <property type="project" value="InterPro"/>
</dbReference>
<evidence type="ECO:0000313" key="3">
    <source>
        <dbReference type="EMBL" id="CAH1246992.1"/>
    </source>
</evidence>
<dbReference type="InterPro" id="IPR016166">
    <property type="entry name" value="FAD-bd_PCMH"/>
</dbReference>
<dbReference type="InterPro" id="IPR016169">
    <property type="entry name" value="FAD-bd_PCMH_sub2"/>
</dbReference>
<sequence length="657" mass="73200">MGNTCTVIDCCFGLRQRQQCCFPCLRLCSYDHRPVFYSHDGSEVVQPLVAFFRPNQQRVRKLPVPGLTLDPDDLNLGLGPVEQIAAVCKHAQDSDLRVRAVGRGHARSQLTSVEDILIDMTTLDRILVRHSPETDVHHVVVEAGMVAEDFARELQHVYGLAVPAFGNFAGHTLGGLISTGGHGSGYAKKILADSVVELHMIIEGGIQVKIRRSNIANQEIDTPFDDIRDKVRTANVRSEPIVILSTEVFRAVAVGLGSLGVIYSLTIRCEPSFNIEEFRTPIEISWPGERLSGCFAFPSGFVDMYTVDHEFSTFVLHPIPDPTRGQVEPGFAVIHGIYFGGKRTGDPPARHNSCPCCPGSRGLLGCRILQNDCMATALLCGTSCCARQVPMVTKNGLRMLSHRSSYVHQWHNVLQLTPDVNVVTMEWFVALDELEAAVADVISMAVTYGTKCQHFSLLPIACRVLEADDFYLSPTCQSRVAEESITHYGCIEVCFRWPGSKVGSGPGLKSFQLGGRKWSRPGLECTRMACVPFLPGEYGAAQFHKVIDELLFEKYQARPHWGASHLLTQPRVRKSYPELDKWLQVYRLFNKNGTFENTFTERCGFDDLDARKKTQSISRTRSFRRNRRGFVDQRPDSSIFATIDEVDDPIIMSESSV</sequence>
<dbReference type="PANTHER" id="PTHR43762">
    <property type="entry name" value="L-GULONOLACTONE OXIDASE"/>
    <property type="match status" value="1"/>
</dbReference>
<dbReference type="InterPro" id="IPR036318">
    <property type="entry name" value="FAD-bd_PCMH-like_sf"/>
</dbReference>
<dbReference type="InterPro" id="IPR006094">
    <property type="entry name" value="Oxid_FAD_bind_N"/>
</dbReference>
<protein>
    <submittedName>
        <fullName evidence="3">Hypp7802 protein</fullName>
    </submittedName>
</protein>
<name>A0A8J9Z3K7_BRALA</name>
<dbReference type="Gene3D" id="3.30.70.2520">
    <property type="match status" value="1"/>
</dbReference>
<dbReference type="EMBL" id="OV696700">
    <property type="protein sequence ID" value="CAH1246992.1"/>
    <property type="molecule type" value="Genomic_DNA"/>
</dbReference>
<dbReference type="AlphaFoldDB" id="A0A8J9Z3K7"/>